<organism evidence="1 2">
    <name type="scientific">Cotesia glomerata</name>
    <name type="common">Lepidopteran parasitic wasp</name>
    <name type="synonym">Apanteles glomeratus</name>
    <dbReference type="NCBI Taxonomy" id="32391"/>
    <lineage>
        <taxon>Eukaryota</taxon>
        <taxon>Metazoa</taxon>
        <taxon>Ecdysozoa</taxon>
        <taxon>Arthropoda</taxon>
        <taxon>Hexapoda</taxon>
        <taxon>Insecta</taxon>
        <taxon>Pterygota</taxon>
        <taxon>Neoptera</taxon>
        <taxon>Endopterygota</taxon>
        <taxon>Hymenoptera</taxon>
        <taxon>Apocrita</taxon>
        <taxon>Ichneumonoidea</taxon>
        <taxon>Braconidae</taxon>
        <taxon>Microgastrinae</taxon>
        <taxon>Cotesia</taxon>
    </lineage>
</organism>
<name>A0AAV7IW64_COTGL</name>
<evidence type="ECO:0000313" key="2">
    <source>
        <dbReference type="Proteomes" id="UP000826195"/>
    </source>
</evidence>
<keyword evidence="2" id="KW-1185">Reference proteome</keyword>
<comment type="caution">
    <text evidence="1">The sequence shown here is derived from an EMBL/GenBank/DDBJ whole genome shotgun (WGS) entry which is preliminary data.</text>
</comment>
<accession>A0AAV7IW64</accession>
<dbReference type="Proteomes" id="UP000826195">
    <property type="component" value="Unassembled WGS sequence"/>
</dbReference>
<proteinExistence type="predicted"/>
<dbReference type="EMBL" id="JAHXZJ010000001">
    <property type="protein sequence ID" value="KAH0569089.1"/>
    <property type="molecule type" value="Genomic_DNA"/>
</dbReference>
<gene>
    <name evidence="1" type="ORF">KQX54_021797</name>
</gene>
<reference evidence="1 2" key="1">
    <citation type="journal article" date="2021" name="J. Hered.">
        <title>A chromosome-level genome assembly of the parasitoid wasp, Cotesia glomerata (Hymenoptera: Braconidae).</title>
        <authorList>
            <person name="Pinto B.J."/>
            <person name="Weis J.J."/>
            <person name="Gamble T."/>
            <person name="Ode P.J."/>
            <person name="Paul R."/>
            <person name="Zaspel J.M."/>
        </authorList>
    </citation>
    <scope>NUCLEOTIDE SEQUENCE [LARGE SCALE GENOMIC DNA]</scope>
    <source>
        <strain evidence="1">CgM1</strain>
    </source>
</reference>
<dbReference type="AlphaFoldDB" id="A0AAV7IW64"/>
<sequence>MLSVSSPHRDDVFKIPPGFSSGCPSAPLMVAEQSKGFPQPQPISILKDPRYFNFDFHFDLPEEPGHLGKKVARARLLQVPEMVNIALKCKSYCCFAGVLRRYFYQEGGFGYRYICGRRALESFSEFTSYIKEALSYNIYDDMCVTEIKWDWERKGKASLASSEYG</sequence>
<protein>
    <submittedName>
        <fullName evidence="1">Uncharacterized protein</fullName>
    </submittedName>
</protein>
<evidence type="ECO:0000313" key="1">
    <source>
        <dbReference type="EMBL" id="KAH0569089.1"/>
    </source>
</evidence>